<proteinExistence type="predicted"/>
<gene>
    <name evidence="2" type="ORF">BJY01DRAFT_244658</name>
</gene>
<organism evidence="2 3">
    <name type="scientific">Aspergillus pseudoustus</name>
    <dbReference type="NCBI Taxonomy" id="1810923"/>
    <lineage>
        <taxon>Eukaryota</taxon>
        <taxon>Fungi</taxon>
        <taxon>Dikarya</taxon>
        <taxon>Ascomycota</taxon>
        <taxon>Pezizomycotina</taxon>
        <taxon>Eurotiomycetes</taxon>
        <taxon>Eurotiomycetidae</taxon>
        <taxon>Eurotiales</taxon>
        <taxon>Aspergillaceae</taxon>
        <taxon>Aspergillus</taxon>
        <taxon>Aspergillus subgen. Nidulantes</taxon>
    </lineage>
</organism>
<dbReference type="EMBL" id="JBFXLU010000026">
    <property type="protein sequence ID" value="KAL2852041.1"/>
    <property type="molecule type" value="Genomic_DNA"/>
</dbReference>
<protein>
    <submittedName>
        <fullName evidence="2">Uncharacterized protein</fullName>
    </submittedName>
</protein>
<evidence type="ECO:0000313" key="2">
    <source>
        <dbReference type="EMBL" id="KAL2852041.1"/>
    </source>
</evidence>
<keyword evidence="3" id="KW-1185">Reference proteome</keyword>
<dbReference type="Proteomes" id="UP001610446">
    <property type="component" value="Unassembled WGS sequence"/>
</dbReference>
<sequence>MKLLLLLIFYYALSALGQATIHVISGTAHHTSQPSATCTTFAGGPNGAESQQTAGMILLDPCGDDNDAGATNTTTRNDPVIPTESSRATTLYPADKPVTILGLNALVWAFPLFGWLE</sequence>
<evidence type="ECO:0000256" key="1">
    <source>
        <dbReference type="SAM" id="SignalP"/>
    </source>
</evidence>
<accession>A0ABR4KII0</accession>
<name>A0ABR4KII0_9EURO</name>
<evidence type="ECO:0000313" key="3">
    <source>
        <dbReference type="Proteomes" id="UP001610446"/>
    </source>
</evidence>
<feature type="chain" id="PRO_5047050013" evidence="1">
    <location>
        <begin position="20"/>
        <end position="117"/>
    </location>
</feature>
<keyword evidence="1" id="KW-0732">Signal</keyword>
<comment type="caution">
    <text evidence="2">The sequence shown here is derived from an EMBL/GenBank/DDBJ whole genome shotgun (WGS) entry which is preliminary data.</text>
</comment>
<reference evidence="2 3" key="1">
    <citation type="submission" date="2024-07" db="EMBL/GenBank/DDBJ databases">
        <title>Section-level genome sequencing and comparative genomics of Aspergillus sections Usti and Cavernicolus.</title>
        <authorList>
            <consortium name="Lawrence Berkeley National Laboratory"/>
            <person name="Nybo J.L."/>
            <person name="Vesth T.C."/>
            <person name="Theobald S."/>
            <person name="Frisvad J.C."/>
            <person name="Larsen T.O."/>
            <person name="Kjaerboelling I."/>
            <person name="Rothschild-Mancinelli K."/>
            <person name="Lyhne E.K."/>
            <person name="Kogle M.E."/>
            <person name="Barry K."/>
            <person name="Clum A."/>
            <person name="Na H."/>
            <person name="Ledsgaard L."/>
            <person name="Lin J."/>
            <person name="Lipzen A."/>
            <person name="Kuo A."/>
            <person name="Riley R."/>
            <person name="Mondo S."/>
            <person name="Labutti K."/>
            <person name="Haridas S."/>
            <person name="Pangalinan J."/>
            <person name="Salamov A.A."/>
            <person name="Simmons B.A."/>
            <person name="Magnuson J.K."/>
            <person name="Chen J."/>
            <person name="Drula E."/>
            <person name="Henrissat B."/>
            <person name="Wiebenga A."/>
            <person name="Lubbers R.J."/>
            <person name="Gomes A.C."/>
            <person name="Makela M.R."/>
            <person name="Stajich J."/>
            <person name="Grigoriev I.V."/>
            <person name="Mortensen U.H."/>
            <person name="De Vries R.P."/>
            <person name="Baker S.E."/>
            <person name="Andersen M.R."/>
        </authorList>
    </citation>
    <scope>NUCLEOTIDE SEQUENCE [LARGE SCALE GENOMIC DNA]</scope>
    <source>
        <strain evidence="2 3">CBS 123904</strain>
    </source>
</reference>
<feature type="signal peptide" evidence="1">
    <location>
        <begin position="1"/>
        <end position="19"/>
    </location>
</feature>